<dbReference type="Proteomes" id="UP001151760">
    <property type="component" value="Unassembled WGS sequence"/>
</dbReference>
<gene>
    <name evidence="1" type="ORF">Tco_0802532</name>
</gene>
<organism evidence="1 2">
    <name type="scientific">Tanacetum coccineum</name>
    <dbReference type="NCBI Taxonomy" id="301880"/>
    <lineage>
        <taxon>Eukaryota</taxon>
        <taxon>Viridiplantae</taxon>
        <taxon>Streptophyta</taxon>
        <taxon>Embryophyta</taxon>
        <taxon>Tracheophyta</taxon>
        <taxon>Spermatophyta</taxon>
        <taxon>Magnoliopsida</taxon>
        <taxon>eudicotyledons</taxon>
        <taxon>Gunneridae</taxon>
        <taxon>Pentapetalae</taxon>
        <taxon>asterids</taxon>
        <taxon>campanulids</taxon>
        <taxon>Asterales</taxon>
        <taxon>Asteraceae</taxon>
        <taxon>Asteroideae</taxon>
        <taxon>Anthemideae</taxon>
        <taxon>Anthemidinae</taxon>
        <taxon>Tanacetum</taxon>
    </lineage>
</organism>
<reference evidence="1" key="1">
    <citation type="journal article" date="2022" name="Int. J. Mol. Sci.">
        <title>Draft Genome of Tanacetum Coccineum: Genomic Comparison of Closely Related Tanacetum-Family Plants.</title>
        <authorList>
            <person name="Yamashiro T."/>
            <person name="Shiraishi A."/>
            <person name="Nakayama K."/>
            <person name="Satake H."/>
        </authorList>
    </citation>
    <scope>NUCLEOTIDE SEQUENCE</scope>
</reference>
<sequence>MGFVNFGAVCQSIRKLATHLIIHVEGGVLDQNNATQASDAIDNAWHDKATVFIVKGLEAVDQAIGLLARLLNEGDSSSFSKPPSKNNWVIVSSSGEKWHAFVDDTFVPNSTKQQWGKQI</sequence>
<reference evidence="1" key="2">
    <citation type="submission" date="2022-01" db="EMBL/GenBank/DDBJ databases">
        <authorList>
            <person name="Yamashiro T."/>
            <person name="Shiraishi A."/>
            <person name="Satake H."/>
            <person name="Nakayama K."/>
        </authorList>
    </citation>
    <scope>NUCLEOTIDE SEQUENCE</scope>
</reference>
<accession>A0ABQ4ZZ27</accession>
<evidence type="ECO:0000313" key="1">
    <source>
        <dbReference type="EMBL" id="GJS95564.1"/>
    </source>
</evidence>
<dbReference type="EMBL" id="BQNB010011818">
    <property type="protein sequence ID" value="GJS95564.1"/>
    <property type="molecule type" value="Genomic_DNA"/>
</dbReference>
<keyword evidence="2" id="KW-1185">Reference proteome</keyword>
<proteinExistence type="predicted"/>
<evidence type="ECO:0000313" key="2">
    <source>
        <dbReference type="Proteomes" id="UP001151760"/>
    </source>
</evidence>
<name>A0ABQ4ZZ27_9ASTR</name>
<comment type="caution">
    <text evidence="1">The sequence shown here is derived from an EMBL/GenBank/DDBJ whole genome shotgun (WGS) entry which is preliminary data.</text>
</comment>
<protein>
    <submittedName>
        <fullName evidence="1">Uncharacterized protein</fullName>
    </submittedName>
</protein>